<evidence type="ECO:0008006" key="3">
    <source>
        <dbReference type="Google" id="ProtNLM"/>
    </source>
</evidence>
<sequence length="315" mass="35717">MLTIPTLPQETLEEIVDFLHDDRRALLACSLASTRCLPVSRYHLFSEVKLVSTKLCRFLELLDSPWSSIANTISRIVFTGYDRSQKFPCQWMQRRARSMGLESGTLVEYLPHFPRIRGRLQSVAAIRFADLSTVDIPETMWRVLSVIKSVKMLEMHRVAFEECPLRFLGYLSSLPLLETLSISRPTMLMNPAQLTLLRERIGGGEDCCVRLTKREVGTLFRVPLLDIRRSSQIPSQNQNLSRSAAAGIAWLEWLVAQWPMPAIVSLRMNLDTEPRMVSMLTRYFECAGSSIQALCVTLPSSFPGKIFLQSQSASC</sequence>
<evidence type="ECO:0000313" key="1">
    <source>
        <dbReference type="EMBL" id="KDR68390.1"/>
    </source>
</evidence>
<dbReference type="HOGENOM" id="CLU_882929_0_0_1"/>
<evidence type="ECO:0000313" key="2">
    <source>
        <dbReference type="Proteomes" id="UP000027222"/>
    </source>
</evidence>
<gene>
    <name evidence="1" type="ORF">GALMADRAFT_231355</name>
</gene>
<keyword evidence="2" id="KW-1185">Reference proteome</keyword>
<accession>A0A067SBU8</accession>
<organism evidence="1 2">
    <name type="scientific">Galerina marginata (strain CBS 339.88)</name>
    <dbReference type="NCBI Taxonomy" id="685588"/>
    <lineage>
        <taxon>Eukaryota</taxon>
        <taxon>Fungi</taxon>
        <taxon>Dikarya</taxon>
        <taxon>Basidiomycota</taxon>
        <taxon>Agaricomycotina</taxon>
        <taxon>Agaricomycetes</taxon>
        <taxon>Agaricomycetidae</taxon>
        <taxon>Agaricales</taxon>
        <taxon>Agaricineae</taxon>
        <taxon>Strophariaceae</taxon>
        <taxon>Galerina</taxon>
    </lineage>
</organism>
<protein>
    <recommendedName>
        <fullName evidence="3">F-box domain-containing protein</fullName>
    </recommendedName>
</protein>
<name>A0A067SBU8_GALM3</name>
<dbReference type="OrthoDB" id="2977329at2759"/>
<dbReference type="Proteomes" id="UP000027222">
    <property type="component" value="Unassembled WGS sequence"/>
</dbReference>
<reference evidence="2" key="1">
    <citation type="journal article" date="2014" name="Proc. Natl. Acad. Sci. U.S.A.">
        <title>Extensive sampling of basidiomycete genomes demonstrates inadequacy of the white-rot/brown-rot paradigm for wood decay fungi.</title>
        <authorList>
            <person name="Riley R."/>
            <person name="Salamov A.A."/>
            <person name="Brown D.W."/>
            <person name="Nagy L.G."/>
            <person name="Floudas D."/>
            <person name="Held B.W."/>
            <person name="Levasseur A."/>
            <person name="Lombard V."/>
            <person name="Morin E."/>
            <person name="Otillar R."/>
            <person name="Lindquist E.A."/>
            <person name="Sun H."/>
            <person name="LaButti K.M."/>
            <person name="Schmutz J."/>
            <person name="Jabbour D."/>
            <person name="Luo H."/>
            <person name="Baker S.E."/>
            <person name="Pisabarro A.G."/>
            <person name="Walton J.D."/>
            <person name="Blanchette R.A."/>
            <person name="Henrissat B."/>
            <person name="Martin F."/>
            <person name="Cullen D."/>
            <person name="Hibbett D.S."/>
            <person name="Grigoriev I.V."/>
        </authorList>
    </citation>
    <scope>NUCLEOTIDE SEQUENCE [LARGE SCALE GENOMIC DNA]</scope>
    <source>
        <strain evidence="2">CBS 339.88</strain>
    </source>
</reference>
<proteinExistence type="predicted"/>
<dbReference type="AlphaFoldDB" id="A0A067SBU8"/>
<dbReference type="STRING" id="685588.A0A067SBU8"/>
<dbReference type="EMBL" id="KL142408">
    <property type="protein sequence ID" value="KDR68390.1"/>
    <property type="molecule type" value="Genomic_DNA"/>
</dbReference>